<protein>
    <recommendedName>
        <fullName evidence="4">DNA-directed RNA polymerase specialized sigma subunit, sigma24 family</fullName>
    </recommendedName>
</protein>
<feature type="compositionally biased region" description="Basic residues" evidence="1">
    <location>
        <begin position="196"/>
        <end position="206"/>
    </location>
</feature>
<evidence type="ECO:0000256" key="1">
    <source>
        <dbReference type="SAM" id="MobiDB-lite"/>
    </source>
</evidence>
<reference evidence="2" key="1">
    <citation type="journal article" date="2014" name="Int. J. Syst. Evol. Microbiol.">
        <title>Complete genome sequence of Corynebacterium casei LMG S-19264T (=DSM 44701T), isolated from a smear-ripened cheese.</title>
        <authorList>
            <consortium name="US DOE Joint Genome Institute (JGI-PGF)"/>
            <person name="Walter F."/>
            <person name="Albersmeier A."/>
            <person name="Kalinowski J."/>
            <person name="Ruckert C."/>
        </authorList>
    </citation>
    <scope>NUCLEOTIDE SEQUENCE</scope>
    <source>
        <strain evidence="2">CGMCC 1.12160</strain>
    </source>
</reference>
<dbReference type="Proteomes" id="UP000605670">
    <property type="component" value="Unassembled WGS sequence"/>
</dbReference>
<gene>
    <name evidence="2" type="ORF">GCM10011366_07540</name>
</gene>
<evidence type="ECO:0000313" key="3">
    <source>
        <dbReference type="Proteomes" id="UP000605670"/>
    </source>
</evidence>
<evidence type="ECO:0000313" key="2">
    <source>
        <dbReference type="EMBL" id="GGF42242.1"/>
    </source>
</evidence>
<dbReference type="RefSeq" id="WP_188428250.1">
    <property type="nucleotide sequence ID" value="NZ_BAABKH010000002.1"/>
</dbReference>
<feature type="region of interest" description="Disordered" evidence="1">
    <location>
        <begin position="160"/>
        <end position="209"/>
    </location>
</feature>
<organism evidence="2 3">
    <name type="scientific">Ornithinimicrobium tianjinense</name>
    <dbReference type="NCBI Taxonomy" id="1195761"/>
    <lineage>
        <taxon>Bacteria</taxon>
        <taxon>Bacillati</taxon>
        <taxon>Actinomycetota</taxon>
        <taxon>Actinomycetes</taxon>
        <taxon>Micrococcales</taxon>
        <taxon>Ornithinimicrobiaceae</taxon>
        <taxon>Ornithinimicrobium</taxon>
    </lineage>
</organism>
<sequence length="785" mass="83216">MAGRPGPEFDREGLVRAHAPTLHRVALMLAGHADGAEDLVAQAVRSSGEGSPSTLDELLTRIVREHRRRSRRAGRDRLRLRAPSGGDAGDVLDSLDATARAAVVLHFGAGWPTERAARAAGIRPARLAHLLRTADLDRAVAALADSEDRSEPELVRQLLDRLPPSSPAGPPESAAEVGSAQHVAGGGQDPTETAYRRKSRTNRRRAVAATTAALVVGGTVVALGGGETRPEPPPPDGPSLAERGWVLGPDGEPPRGVDGMRLLGTATVDQGDRYAPLRVPFSQDGGSAVWAVLWCDLIAPEDPNVALPSVTLDTQGAEVSLRCAGNDGLPAVDRLVPLPASGSTLTPTAWTGDLPAEGQATLAFYAEHDTVTHVEGTGAVPAPGPSEVTVTQVDERWWIWNGDVRTDLVEVGHDSDLTVWAGTSLVLGVLVDGVRLTDDGDPKPWDPPASGNWKEQDPELRQGFWTVATGDRSRTFALPAEVRPAVGQRRTVAVTTVTGGGSDPRARWQVRVSRASRVPAEAASVPLRPGRGWIDPDLVPDEIGGYRLAGRWLVPADGMARTVDLAAQDLAKLRPVMLADDPIDDWGDDPASMPVLASSAGLTMMGPYAISVAEAWWSEAVAWSDGRPPPDLEDGVVKALLPAEPGHPTRTVLAYLPVSYDDFDFDAAPLTASSWPAGTASPYGTPSEGGPQRVAELVGDADDRLSFQVPHGGGMLEVTTQGRGRMRVLVDGRPWTDPAPAHDGWWSSWTSRHVTSVVWNLPPGATAVLEVEGWEEGFSVDLLAW</sequence>
<dbReference type="AlphaFoldDB" id="A0A917BI01"/>
<accession>A0A917BI01</accession>
<evidence type="ECO:0008006" key="4">
    <source>
        <dbReference type="Google" id="ProtNLM"/>
    </source>
</evidence>
<dbReference type="EMBL" id="BMEM01000001">
    <property type="protein sequence ID" value="GGF42242.1"/>
    <property type="molecule type" value="Genomic_DNA"/>
</dbReference>
<reference evidence="2" key="2">
    <citation type="submission" date="2020-09" db="EMBL/GenBank/DDBJ databases">
        <authorList>
            <person name="Sun Q."/>
            <person name="Zhou Y."/>
        </authorList>
    </citation>
    <scope>NUCLEOTIDE SEQUENCE</scope>
    <source>
        <strain evidence="2">CGMCC 1.12160</strain>
    </source>
</reference>
<keyword evidence="3" id="KW-1185">Reference proteome</keyword>
<proteinExistence type="predicted"/>
<comment type="caution">
    <text evidence="2">The sequence shown here is derived from an EMBL/GenBank/DDBJ whole genome shotgun (WGS) entry which is preliminary data.</text>
</comment>
<name>A0A917BI01_9MICO</name>